<dbReference type="SUPFAM" id="SSF51120">
    <property type="entry name" value="beta-Roll"/>
    <property type="match status" value="2"/>
</dbReference>
<evidence type="ECO:0008006" key="5">
    <source>
        <dbReference type="Google" id="ProtNLM"/>
    </source>
</evidence>
<dbReference type="Gene3D" id="2.150.10.10">
    <property type="entry name" value="Serralysin-like metalloprotease, C-terminal"/>
    <property type="match status" value="2"/>
</dbReference>
<dbReference type="InterPro" id="IPR038255">
    <property type="entry name" value="PBS_linker_sf"/>
</dbReference>
<dbReference type="InterPro" id="IPR035940">
    <property type="entry name" value="CAP_sf"/>
</dbReference>
<proteinExistence type="predicted"/>
<dbReference type="Pfam" id="PF00353">
    <property type="entry name" value="HemolysinCabind"/>
    <property type="match status" value="2"/>
</dbReference>
<dbReference type="InterPro" id="IPR001343">
    <property type="entry name" value="Hemolysn_Ca-bd"/>
</dbReference>
<organism evidence="3 4">
    <name type="scientific">Limimaricola pyoseonensis</name>
    <dbReference type="NCBI Taxonomy" id="521013"/>
    <lineage>
        <taxon>Bacteria</taxon>
        <taxon>Pseudomonadati</taxon>
        <taxon>Pseudomonadota</taxon>
        <taxon>Alphaproteobacteria</taxon>
        <taxon>Rhodobacterales</taxon>
        <taxon>Paracoccaceae</taxon>
        <taxon>Limimaricola</taxon>
    </lineage>
</organism>
<feature type="domain" description="DUF4214" evidence="2">
    <location>
        <begin position="510"/>
        <end position="575"/>
    </location>
</feature>
<dbReference type="GO" id="GO:0005509">
    <property type="term" value="F:calcium ion binding"/>
    <property type="evidence" value="ECO:0007669"/>
    <property type="project" value="InterPro"/>
</dbReference>
<reference evidence="4" key="1">
    <citation type="submission" date="2016-10" db="EMBL/GenBank/DDBJ databases">
        <authorList>
            <person name="Varghese N."/>
            <person name="Submissions S."/>
        </authorList>
    </citation>
    <scope>NUCLEOTIDE SEQUENCE [LARGE SCALE GENOMIC DNA]</scope>
    <source>
        <strain evidence="4">DSM 21424</strain>
    </source>
</reference>
<name>A0A1G7KJJ3_9RHOB</name>
<gene>
    <name evidence="3" type="ORF">SAMN04488567_0222</name>
</gene>
<protein>
    <recommendedName>
        <fullName evidence="5">Hemolysin-type calcium-binding repeat-containing protein</fullName>
    </recommendedName>
</protein>
<evidence type="ECO:0000259" key="1">
    <source>
        <dbReference type="Pfam" id="PF00188"/>
    </source>
</evidence>
<dbReference type="SUPFAM" id="SSF55797">
    <property type="entry name" value="PR-1-like"/>
    <property type="match status" value="1"/>
</dbReference>
<keyword evidence="4" id="KW-1185">Reference proteome</keyword>
<dbReference type="InterPro" id="IPR025282">
    <property type="entry name" value="DUF4214"/>
</dbReference>
<feature type="domain" description="SCP" evidence="1">
    <location>
        <begin position="52"/>
        <end position="195"/>
    </location>
</feature>
<evidence type="ECO:0000313" key="4">
    <source>
        <dbReference type="Proteomes" id="UP000198922"/>
    </source>
</evidence>
<accession>A0A1G7KJJ3</accession>
<dbReference type="Gene3D" id="3.40.33.10">
    <property type="entry name" value="CAP"/>
    <property type="match status" value="1"/>
</dbReference>
<dbReference type="STRING" id="521013.SAMN04488567_0222"/>
<dbReference type="Pfam" id="PF13946">
    <property type="entry name" value="DUF4214"/>
    <property type="match status" value="2"/>
</dbReference>
<dbReference type="InterPro" id="IPR014044">
    <property type="entry name" value="CAP_dom"/>
</dbReference>
<dbReference type="PRINTS" id="PR00313">
    <property type="entry name" value="CABNDNGRPT"/>
</dbReference>
<dbReference type="Pfam" id="PF00188">
    <property type="entry name" value="CAP"/>
    <property type="match status" value="1"/>
</dbReference>
<evidence type="ECO:0000313" key="3">
    <source>
        <dbReference type="EMBL" id="SDF37261.1"/>
    </source>
</evidence>
<dbReference type="EMBL" id="FNAT01000012">
    <property type="protein sequence ID" value="SDF37261.1"/>
    <property type="molecule type" value="Genomic_DNA"/>
</dbReference>
<evidence type="ECO:0000259" key="2">
    <source>
        <dbReference type="Pfam" id="PF13946"/>
    </source>
</evidence>
<dbReference type="Proteomes" id="UP000198922">
    <property type="component" value="Unassembled WGS sequence"/>
</dbReference>
<dbReference type="Gene3D" id="1.10.3130.20">
    <property type="entry name" value="Phycobilisome linker domain"/>
    <property type="match status" value="1"/>
</dbReference>
<feature type="domain" description="DUF4214" evidence="2">
    <location>
        <begin position="388"/>
        <end position="455"/>
    </location>
</feature>
<dbReference type="InterPro" id="IPR011049">
    <property type="entry name" value="Serralysin-like_metalloprot_C"/>
</dbReference>
<dbReference type="AlphaFoldDB" id="A0A1G7KJJ3"/>
<sequence length="686" mass="72616">MLDLVNRSRIDPEGMAAWLRAAVPGDDGMKDAVRFFGTDLEAFTRAMSGYDAVAPLAWNGALATAAEAHTRLLIEHDTQSHRVHDDNGNPLEPALRGRVEAAGYDDWSRISENVYSYTQSPLHGHAGFVIDWGFDAEDYDGGSRRLDWKTRGDGMQDPAGHRVNILDARVSELGVAALEAPKGKAVGPWVVTQNFGDRRDAEAQLLGVVIRDADGDGHYDRGEGLGGVTITATGAGGRFSTTSWESGGYQMVLPEGQWTVSFSGGGLGGTARYEVAMGAENRKLDGFAADAGVVVTRLVGTAGADLLEGSDGVDQVLIGRGGADRLLAGNGDDLLIGDGFSPDLASDLAAKVFRLYRATLDRDPDAGGMRGWAGKLFEGEATLPSVVQGFTGSAEFRATYGALSNGAFVEMLYNNVLDRASDAGGKANWVGRLEAGASRSEVVLGFSESAEHQNRTAAAAESFAARHSEAGWTDDVYRLYGAALDREPDMAGLRNWSARLADGLSREAAAAGFTNSAEFSARFGAPDNGGFVDLLYRNVLGREADAQGRANWIERLEAGASRAELLNGFAHSREHVLSTAEALKDYMRAGGDDDWLAGGAGDNRLAGGAGADVFAFTAGQAGVNEVLDFEAWDTIRLEGFGHASAEAARAAFRQAGDDLLYEAEGVTIRLRDTMLASLEAQAIEIA</sequence>